<keyword evidence="4" id="KW-0479">Metal-binding</keyword>
<evidence type="ECO:0000256" key="5">
    <source>
        <dbReference type="ARBA" id="ARBA00022801"/>
    </source>
</evidence>
<feature type="region of interest" description="Disordered" evidence="8">
    <location>
        <begin position="41"/>
        <end position="64"/>
    </location>
</feature>
<evidence type="ECO:0000256" key="2">
    <source>
        <dbReference type="ARBA" id="ARBA00004196"/>
    </source>
</evidence>
<keyword evidence="13" id="KW-1185">Reference proteome</keyword>
<comment type="subcellular location">
    <subcellularLocation>
        <location evidence="2">Cell envelope</location>
    </subcellularLocation>
</comment>
<dbReference type="InterPro" id="IPR050570">
    <property type="entry name" value="Cell_wall_metabolism_enzyme"/>
</dbReference>
<evidence type="ECO:0000259" key="9">
    <source>
        <dbReference type="Pfam" id="PF01551"/>
    </source>
</evidence>
<feature type="domain" description="M23ase beta-sheet core" evidence="9">
    <location>
        <begin position="296"/>
        <end position="390"/>
    </location>
</feature>
<evidence type="ECO:0000259" key="10">
    <source>
        <dbReference type="Pfam" id="PF04225"/>
    </source>
</evidence>
<dbReference type="GO" id="GO:0006508">
    <property type="term" value="P:proteolysis"/>
    <property type="evidence" value="ECO:0007669"/>
    <property type="project" value="UniProtKB-KW"/>
</dbReference>
<gene>
    <name evidence="12" type="ORF">HNR38_001458</name>
</gene>
<dbReference type="InterPro" id="IPR007340">
    <property type="entry name" value="LysM_Opacity-associatedA"/>
</dbReference>
<evidence type="ECO:0000256" key="8">
    <source>
        <dbReference type="SAM" id="MobiDB-lite"/>
    </source>
</evidence>
<reference evidence="12 13" key="1">
    <citation type="submission" date="2020-08" db="EMBL/GenBank/DDBJ databases">
        <title>Genomic Encyclopedia of Type Strains, Phase IV (KMG-IV): sequencing the most valuable type-strain genomes for metagenomic binning, comparative biology and taxonomic classification.</title>
        <authorList>
            <person name="Goeker M."/>
        </authorList>
    </citation>
    <scope>NUCLEOTIDE SEQUENCE [LARGE SCALE GENOMIC DNA]</scope>
    <source>
        <strain evidence="12 13">DSM 22359</strain>
    </source>
</reference>
<dbReference type="SUPFAM" id="SSF51261">
    <property type="entry name" value="Duplicated hybrid motif"/>
    <property type="match status" value="1"/>
</dbReference>
<keyword evidence="5 12" id="KW-0378">Hydrolase</keyword>
<evidence type="ECO:0000256" key="4">
    <source>
        <dbReference type="ARBA" id="ARBA00022723"/>
    </source>
</evidence>
<comment type="caution">
    <text evidence="12">The sequence shown here is derived from an EMBL/GenBank/DDBJ whole genome shotgun (WGS) entry which is preliminary data.</text>
</comment>
<dbReference type="GO" id="GO:0042834">
    <property type="term" value="F:peptidoglycan binding"/>
    <property type="evidence" value="ECO:0007669"/>
    <property type="project" value="InterPro"/>
</dbReference>
<evidence type="ECO:0000256" key="3">
    <source>
        <dbReference type="ARBA" id="ARBA00022670"/>
    </source>
</evidence>
<name>A0A840U7P5_9GAMM</name>
<keyword evidence="3" id="KW-0645">Protease</keyword>
<keyword evidence="7" id="KW-0482">Metalloprotease</keyword>
<dbReference type="EMBL" id="JACHFE010000003">
    <property type="protein sequence ID" value="MBB5320972.1"/>
    <property type="molecule type" value="Genomic_DNA"/>
</dbReference>
<dbReference type="Pfam" id="PF01551">
    <property type="entry name" value="Peptidase_M23"/>
    <property type="match status" value="1"/>
</dbReference>
<dbReference type="Gene3D" id="2.70.70.10">
    <property type="entry name" value="Glucose Permease (Domain IIA)"/>
    <property type="match status" value="1"/>
</dbReference>
<dbReference type="GO" id="GO:0046872">
    <property type="term" value="F:metal ion binding"/>
    <property type="evidence" value="ECO:0007669"/>
    <property type="project" value="UniProtKB-KW"/>
</dbReference>
<sequence length="444" mass="49430">MATRHLFSRSHILLFALSIIVLLVGLFASPEHSKALFVESGTVTTEPAEKRATPATATPPADPAPVLAEPDPVQRYQIQAGDTLSAIFESRGISLGTLHELLAADAEYLSLEILHPGTELAFRFNDQQHLEQLTLHVDPARKVVFQRQDNGSFSYQHVEAETRWSYHVRSGAIEQSFFKAGLRAGLTEQQVEELARMLKRKIDFRREIRKGDPFTVLVANEVTHEQETGRYRIEAVSLSTRGRTTNAFLYTDGNYYDENGESILPAFRRWPTQHRFRISSPFDPGRIHPMTGRISPHNGVDLATPIGTRVMSTGDGVVTRIGDHPYAGKYINIRHNGSLTTRYLHLSRVLVHKGQRVKRGQKIALSGNTGRSTGPHLHFEFRIDGRPVNPVTADIPTATKVPSDAFASFTELAQRRLALMRTVEMLAPARAHAQVTQTHATGSS</sequence>
<dbReference type="Gene3D" id="3.10.450.350">
    <property type="match status" value="2"/>
</dbReference>
<dbReference type="AlphaFoldDB" id="A0A840U7P5"/>
<dbReference type="RefSeq" id="WP_183701379.1">
    <property type="nucleotide sequence ID" value="NZ_JACHFE010000003.1"/>
</dbReference>
<dbReference type="GO" id="GO:0004222">
    <property type="term" value="F:metalloendopeptidase activity"/>
    <property type="evidence" value="ECO:0007669"/>
    <property type="project" value="TreeGrafter"/>
</dbReference>
<evidence type="ECO:0000313" key="12">
    <source>
        <dbReference type="EMBL" id="MBB5320972.1"/>
    </source>
</evidence>
<dbReference type="GO" id="GO:0030313">
    <property type="term" value="C:cell envelope"/>
    <property type="evidence" value="ECO:0007669"/>
    <property type="project" value="UniProtKB-SubCell"/>
</dbReference>
<accession>A0A840U7P5</accession>
<dbReference type="Pfam" id="PF19425">
    <property type="entry name" value="Csd3_N2"/>
    <property type="match status" value="1"/>
</dbReference>
<dbReference type="Pfam" id="PF04225">
    <property type="entry name" value="LysM_OapA"/>
    <property type="match status" value="1"/>
</dbReference>
<evidence type="ECO:0000259" key="11">
    <source>
        <dbReference type="Pfam" id="PF19425"/>
    </source>
</evidence>
<proteinExistence type="predicted"/>
<dbReference type="Proteomes" id="UP000591735">
    <property type="component" value="Unassembled WGS sequence"/>
</dbReference>
<dbReference type="CDD" id="cd12797">
    <property type="entry name" value="M23_peptidase"/>
    <property type="match status" value="1"/>
</dbReference>
<keyword evidence="6" id="KW-0862">Zinc</keyword>
<dbReference type="PANTHER" id="PTHR21666:SF292">
    <property type="entry name" value="MUREIN DD-ENDOPEPTIDASE MEPM"/>
    <property type="match status" value="1"/>
</dbReference>
<evidence type="ECO:0000256" key="6">
    <source>
        <dbReference type="ARBA" id="ARBA00022833"/>
    </source>
</evidence>
<dbReference type="PANTHER" id="PTHR21666">
    <property type="entry name" value="PEPTIDASE-RELATED"/>
    <property type="match status" value="1"/>
</dbReference>
<evidence type="ECO:0000256" key="7">
    <source>
        <dbReference type="ARBA" id="ARBA00023049"/>
    </source>
</evidence>
<dbReference type="InterPro" id="IPR045834">
    <property type="entry name" value="Csd3_N2"/>
</dbReference>
<comment type="cofactor">
    <cofactor evidence="1">
        <name>Zn(2+)</name>
        <dbReference type="ChEBI" id="CHEBI:29105"/>
    </cofactor>
</comment>
<protein>
    <submittedName>
        <fullName evidence="12">Murein DD-endopeptidase</fullName>
        <ecNumber evidence="12">3.4.24.-</ecNumber>
    </submittedName>
</protein>
<dbReference type="EC" id="3.4.24.-" evidence="12"/>
<dbReference type="InterPro" id="IPR011055">
    <property type="entry name" value="Dup_hybrid_motif"/>
</dbReference>
<feature type="domain" description="Csd3-like second N-terminal" evidence="11">
    <location>
        <begin position="162"/>
        <end position="284"/>
    </location>
</feature>
<organism evidence="12 13">
    <name type="scientific">Marinobacter oulmenensis</name>
    <dbReference type="NCBI Taxonomy" id="643747"/>
    <lineage>
        <taxon>Bacteria</taxon>
        <taxon>Pseudomonadati</taxon>
        <taxon>Pseudomonadota</taxon>
        <taxon>Gammaproteobacteria</taxon>
        <taxon>Pseudomonadales</taxon>
        <taxon>Marinobacteraceae</taxon>
        <taxon>Marinobacter</taxon>
    </lineage>
</organism>
<feature type="domain" description="Opacity-associated protein A LysM-like" evidence="10">
    <location>
        <begin position="74"/>
        <end position="156"/>
    </location>
</feature>
<evidence type="ECO:0000256" key="1">
    <source>
        <dbReference type="ARBA" id="ARBA00001947"/>
    </source>
</evidence>
<evidence type="ECO:0000313" key="13">
    <source>
        <dbReference type="Proteomes" id="UP000591735"/>
    </source>
</evidence>
<dbReference type="InterPro" id="IPR016047">
    <property type="entry name" value="M23ase_b-sheet_dom"/>
</dbReference>
<dbReference type="FunFam" id="2.70.70.10:FF:000002">
    <property type="entry name" value="Murein DD-endopeptidase MepM"/>
    <property type="match status" value="1"/>
</dbReference>